<dbReference type="Pfam" id="PF11848">
    <property type="entry name" value="DUF3368"/>
    <property type="match status" value="1"/>
</dbReference>
<evidence type="ECO:0000313" key="1">
    <source>
        <dbReference type="EMBL" id="CUM62427.1"/>
    </source>
</evidence>
<organism evidence="1">
    <name type="scientific">Planktothrix agardhii</name>
    <name type="common">Oscillatoria agardhii</name>
    <dbReference type="NCBI Taxonomy" id="1160"/>
    <lineage>
        <taxon>Bacteria</taxon>
        <taxon>Bacillati</taxon>
        <taxon>Cyanobacteriota</taxon>
        <taxon>Cyanophyceae</taxon>
        <taxon>Oscillatoriophycideae</taxon>
        <taxon>Oscillatoriales</taxon>
        <taxon>Microcoleaceae</taxon>
        <taxon>Planktothrix</taxon>
    </lineage>
</organism>
<dbReference type="AlphaFoldDB" id="A0A1J1JM89"/>
<name>A0A1J1JM89_PLAAG</name>
<accession>A0A1J1JM89</accession>
<dbReference type="EMBL" id="LO018305">
    <property type="protein sequence ID" value="CUM62427.1"/>
    <property type="molecule type" value="Genomic_DNA"/>
</dbReference>
<dbReference type="PANTHER" id="PTHR39550">
    <property type="entry name" value="SLL0658 PROTEIN"/>
    <property type="match status" value="1"/>
</dbReference>
<dbReference type="PANTHER" id="PTHR39550:SF1">
    <property type="entry name" value="SLL0658 PROTEIN"/>
    <property type="match status" value="1"/>
</dbReference>
<proteinExistence type="predicted"/>
<gene>
    <name evidence="1" type="ORF">PLAM_mp0132</name>
</gene>
<sequence length="166" mass="17899">MPSPERIVINTSPLIALVAALGDLTILTSLYTEVLVPFEVCQEILIGGSSNFAIAEFTDANWLQKQPNLLNISPLLLNSLDIGEASVIQLALNENIPTVCIDESVGRRIARLSGLSVTGSIGILLRAKQEGYPLSIKQSIQQMINQGIRLSTTVIEFALKQAGENN</sequence>
<dbReference type="RefSeq" id="WP_235752306.1">
    <property type="nucleotide sequence ID" value="NZ_LR882945.1"/>
</dbReference>
<reference evidence="1" key="1">
    <citation type="submission" date="2015-09" db="EMBL/GenBank/DDBJ databases">
        <authorList>
            <person name="Jackson K.R."/>
            <person name="Lunt B.L."/>
            <person name="Fisher J.N.B."/>
            <person name="Gardner A.V."/>
            <person name="Bailey M.E."/>
            <person name="Deus L.M."/>
            <person name="Earl A.S."/>
            <person name="Gibby P.D."/>
            <person name="Hartmann K.A."/>
            <person name="Liu J.E."/>
            <person name="Manci A.M."/>
            <person name="Nielsen D.A."/>
            <person name="Solomon M.B."/>
            <person name="Breakwell D.P."/>
            <person name="Burnett S.H."/>
            <person name="Grose J.H."/>
        </authorList>
    </citation>
    <scope>NUCLEOTIDE SEQUENCE</scope>
    <source>
        <strain evidence="1">7805</strain>
    </source>
</reference>
<protein>
    <submittedName>
        <fullName evidence="1">Uncharacterized protein</fullName>
    </submittedName>
</protein>
<dbReference type="InterPro" id="IPR021799">
    <property type="entry name" value="PIN-like_prokaryotic"/>
</dbReference>